<gene>
    <name evidence="2" type="ORF">ACFO4O_00835</name>
</gene>
<name>A0ABV9LRF5_9ALTE</name>
<keyword evidence="3" id="KW-1185">Reference proteome</keyword>
<evidence type="ECO:0000313" key="2">
    <source>
        <dbReference type="EMBL" id="MFC4698704.1"/>
    </source>
</evidence>
<evidence type="ECO:0000313" key="3">
    <source>
        <dbReference type="Proteomes" id="UP001595897"/>
    </source>
</evidence>
<protein>
    <submittedName>
        <fullName evidence="2">Uncharacterized protein</fullName>
    </submittedName>
</protein>
<dbReference type="RefSeq" id="WP_382405336.1">
    <property type="nucleotide sequence ID" value="NZ_JBHSGU010000001.1"/>
</dbReference>
<proteinExistence type="predicted"/>
<comment type="caution">
    <text evidence="2">The sequence shown here is derived from an EMBL/GenBank/DDBJ whole genome shotgun (WGS) entry which is preliminary data.</text>
</comment>
<dbReference type="Proteomes" id="UP001595897">
    <property type="component" value="Unassembled WGS sequence"/>
</dbReference>
<reference evidence="3" key="1">
    <citation type="journal article" date="2019" name="Int. J. Syst. Evol. Microbiol.">
        <title>The Global Catalogue of Microorganisms (GCM) 10K type strain sequencing project: providing services to taxonomists for standard genome sequencing and annotation.</title>
        <authorList>
            <consortium name="The Broad Institute Genomics Platform"/>
            <consortium name="The Broad Institute Genome Sequencing Center for Infectious Disease"/>
            <person name="Wu L."/>
            <person name="Ma J."/>
        </authorList>
    </citation>
    <scope>NUCLEOTIDE SEQUENCE [LARGE SCALE GENOMIC DNA]</scope>
    <source>
        <strain evidence="3">KACC 12507</strain>
    </source>
</reference>
<dbReference type="EMBL" id="JBHSGU010000001">
    <property type="protein sequence ID" value="MFC4698704.1"/>
    <property type="molecule type" value="Genomic_DNA"/>
</dbReference>
<evidence type="ECO:0000256" key="1">
    <source>
        <dbReference type="SAM" id="MobiDB-lite"/>
    </source>
</evidence>
<accession>A0ABV9LRF5</accession>
<feature type="region of interest" description="Disordered" evidence="1">
    <location>
        <begin position="1"/>
        <end position="35"/>
    </location>
</feature>
<feature type="compositionally biased region" description="Polar residues" evidence="1">
    <location>
        <begin position="25"/>
        <end position="35"/>
    </location>
</feature>
<organism evidence="2 3">
    <name type="scientific">Glaciecola siphonariae</name>
    <dbReference type="NCBI Taxonomy" id="521012"/>
    <lineage>
        <taxon>Bacteria</taxon>
        <taxon>Pseudomonadati</taxon>
        <taxon>Pseudomonadota</taxon>
        <taxon>Gammaproteobacteria</taxon>
        <taxon>Alteromonadales</taxon>
        <taxon>Alteromonadaceae</taxon>
        <taxon>Glaciecola</taxon>
    </lineage>
</organism>
<sequence>MSDKHSAQQNSEQAESHNKRGTNHEPYTSKANTPSLEALYQARKARVKSPAGVKSHFDNAASPTRYAFANMIESLSARIKTTATFAAVAVAILVISYHQYVPNSSYLVQANQPAMTAKYTSVQVHILDSEVAEPTSQRTFNYSKAKQDMLSQQASRIDYTQIARVVNFEESAQLVTCNEELIEISKQALTMLLSADKASSTAQPPTLLEGELMALTFSESGYILDIHRAVVGEQCG</sequence>